<dbReference type="RefSeq" id="WP_137337877.1">
    <property type="nucleotide sequence ID" value="NZ_CP040079.1"/>
</dbReference>
<dbReference type="InterPro" id="IPR051162">
    <property type="entry name" value="T4SS_component"/>
</dbReference>
<evidence type="ECO:0000313" key="7">
    <source>
        <dbReference type="Proteomes" id="UP000298656"/>
    </source>
</evidence>
<feature type="coiled-coil region" evidence="4">
    <location>
        <begin position="165"/>
        <end position="192"/>
    </location>
</feature>
<dbReference type="Gene3D" id="3.40.50.300">
    <property type="entry name" value="P-loop containing nucleotide triphosphate hydrolases"/>
    <property type="match status" value="1"/>
</dbReference>
<dbReference type="InterPro" id="IPR018145">
    <property type="entry name" value="CagE_TrbE_VirB_cntrl_dom"/>
</dbReference>
<evidence type="ECO:0000256" key="3">
    <source>
        <dbReference type="ARBA" id="ARBA00022840"/>
    </source>
</evidence>
<evidence type="ECO:0000256" key="4">
    <source>
        <dbReference type="SAM" id="Coils"/>
    </source>
</evidence>
<name>A0A4V1EIV8_9BURK</name>
<protein>
    <recommendedName>
        <fullName evidence="5">CagE TrbE VirB component of type IV transporter system central domain-containing protein</fullName>
    </recommendedName>
</protein>
<keyword evidence="2" id="KW-0547">Nucleotide-binding</keyword>
<feature type="domain" description="CagE TrbE VirB component of type IV transporter system central" evidence="5">
    <location>
        <begin position="200"/>
        <end position="413"/>
    </location>
</feature>
<reference evidence="6 7" key="1">
    <citation type="submission" date="2019-05" db="EMBL/GenBank/DDBJ databases">
        <title>Burkholderia sp. DHOD12, isolated from subtropical forest soil.</title>
        <authorList>
            <person name="Gao Z.-H."/>
            <person name="Qiu L.-H."/>
        </authorList>
    </citation>
    <scope>NUCLEOTIDE SEQUENCE [LARGE SCALE GENOMIC DNA]</scope>
    <source>
        <strain evidence="6 7">DHOD12</strain>
    </source>
</reference>
<sequence length="842" mass="95218">MSLAEFFDHHFDGAPLERRSPSELDDAADPGVSVELPFGLNAYYNDHTLRTLDGSLVQIVRLEGLYAEMLDEDAIRAYKIQRQTAFDAIADSNIGIYVYDVRLESRRWPSGTYRNWFARYVNERLKARLAANPLYQHEIYLAVVRYRHYSGVVGRIERVFNLFSLDGANGKLESEERQARDLTEKVDSLFKSLAHYAPRRLGRVTEDIGECCELARFLRYLTTLEDGPVLANSWNLAQALATAYVHFGRNPLLGRQVFEARGINHHRIGQMLAMSRWPDGAMAGMADAFQKLPAELIVTQKFFPIDRLDASAAASTSEARLSHDRTTVDMSAQVTAMRRRQAAGSAVLGTHHMSVLVHVPVTGDTGKAASEALTKLDDSVGKVGECFKAWGIKPVVETAGMERAFWSQIPGAAKRHNGRIGKIETIHFACFASMHSFPQGRRSGNLWGDCLMVLPTEGRTGYHLNVHEERPGMVPGHFNAAAKTGVGKTFFVALLVALADKVEPRVHWFDRENGGTVFMEAMGGVDVVLSLTRSLGNPCRMPDTEQNRLMLRELLQMMATCYGYELTVDDIERIDAAVTDNFENTAFEDRRLCNLAWRFGTRNSPLYKALAIWHSDGANAAVFDNEEDALDITQHRHYRYEMRELMKDKEARPELPVLLNYLTHRIEQSLDGDPAMIIWDEAQMLIRNPFWQTKIETYRETFRRRNCVTGFITPEPSALYRHVAAVRNQAVTSFYFANDKADRRDYVENLDCTDSEFRFIRDTSPLDFKVLIKKGTGVSVRASFDLSDVPELIAVLSSNDKAVELMYRVREELDSTDPEVWVPVYMQRALAERTHNVNGGKS</sequence>
<keyword evidence="7" id="KW-1185">Reference proteome</keyword>
<dbReference type="Pfam" id="PF03135">
    <property type="entry name" value="CagE_TrbE_VirB"/>
    <property type="match status" value="1"/>
</dbReference>
<evidence type="ECO:0000313" key="6">
    <source>
        <dbReference type="EMBL" id="QCP55120.1"/>
    </source>
</evidence>
<dbReference type="Proteomes" id="UP000298656">
    <property type="component" value="Chromosome 3"/>
</dbReference>
<evidence type="ECO:0000259" key="5">
    <source>
        <dbReference type="Pfam" id="PF03135"/>
    </source>
</evidence>
<evidence type="ECO:0000256" key="1">
    <source>
        <dbReference type="ARBA" id="ARBA00006512"/>
    </source>
</evidence>
<organism evidence="6 7">
    <name type="scientific">Trinickia violacea</name>
    <dbReference type="NCBI Taxonomy" id="2571746"/>
    <lineage>
        <taxon>Bacteria</taxon>
        <taxon>Pseudomonadati</taxon>
        <taxon>Pseudomonadota</taxon>
        <taxon>Betaproteobacteria</taxon>
        <taxon>Burkholderiales</taxon>
        <taxon>Burkholderiaceae</taxon>
        <taxon>Trinickia</taxon>
    </lineage>
</organism>
<dbReference type="EMBL" id="CP040079">
    <property type="protein sequence ID" value="QCP55120.1"/>
    <property type="molecule type" value="Genomic_DNA"/>
</dbReference>
<gene>
    <name evidence="6" type="ORF">FAZ95_39005</name>
</gene>
<dbReference type="GO" id="GO:0005524">
    <property type="term" value="F:ATP binding"/>
    <property type="evidence" value="ECO:0007669"/>
    <property type="project" value="UniProtKB-KW"/>
</dbReference>
<evidence type="ECO:0000256" key="2">
    <source>
        <dbReference type="ARBA" id="ARBA00022741"/>
    </source>
</evidence>
<dbReference type="PANTHER" id="PTHR30121:SF12">
    <property type="entry name" value="TYPE IV SECRETION SYSTEM PROTEIN CAGE"/>
    <property type="match status" value="1"/>
</dbReference>
<dbReference type="SUPFAM" id="SSF52540">
    <property type="entry name" value="P-loop containing nucleoside triphosphate hydrolases"/>
    <property type="match status" value="1"/>
</dbReference>
<dbReference type="PANTHER" id="PTHR30121">
    <property type="entry name" value="UNCHARACTERIZED PROTEIN YJGR-RELATED"/>
    <property type="match status" value="1"/>
</dbReference>
<keyword evidence="3" id="KW-0067">ATP-binding</keyword>
<dbReference type="InterPro" id="IPR027417">
    <property type="entry name" value="P-loop_NTPase"/>
</dbReference>
<comment type="similarity">
    <text evidence="1">Belongs to the TrbE/VirB4 family.</text>
</comment>
<proteinExistence type="inferred from homology"/>
<dbReference type="AlphaFoldDB" id="A0A4V1EIV8"/>
<accession>A0A4V1EIV8</accession>
<dbReference type="OrthoDB" id="9816422at2"/>
<keyword evidence="4" id="KW-0175">Coiled coil</keyword>
<dbReference type="KEGG" id="tvl:FAZ95_39005"/>